<dbReference type="EMBL" id="UFXQ01000001">
    <property type="protein sequence ID" value="STC68478.1"/>
    <property type="molecule type" value="Genomic_DNA"/>
</dbReference>
<evidence type="ECO:0000256" key="1">
    <source>
        <dbReference type="SAM" id="MobiDB-lite"/>
    </source>
</evidence>
<dbReference type="AlphaFoldDB" id="A0A376CLD1"/>
<organism evidence="2 3">
    <name type="scientific">Corynebacterium pilosum</name>
    <dbReference type="NCBI Taxonomy" id="35756"/>
    <lineage>
        <taxon>Bacteria</taxon>
        <taxon>Bacillati</taxon>
        <taxon>Actinomycetota</taxon>
        <taxon>Actinomycetes</taxon>
        <taxon>Mycobacteriales</taxon>
        <taxon>Corynebacteriaceae</taxon>
        <taxon>Corynebacterium</taxon>
    </lineage>
</organism>
<name>A0A376CLD1_9CORY</name>
<accession>A0A376CLD1</accession>
<evidence type="ECO:0000313" key="3">
    <source>
        <dbReference type="Proteomes" id="UP000254467"/>
    </source>
</evidence>
<sequence>MGTPDQIAKIRVEPDTTDLEPTPDARRLLIEELSEEVAAWSAELNKRLA</sequence>
<dbReference type="RefSeq" id="WP_155879205.1">
    <property type="nucleotide sequence ID" value="NZ_LDYD01000006.1"/>
</dbReference>
<evidence type="ECO:0000313" key="2">
    <source>
        <dbReference type="EMBL" id="STC68478.1"/>
    </source>
</evidence>
<proteinExistence type="predicted"/>
<dbReference type="Proteomes" id="UP000254467">
    <property type="component" value="Unassembled WGS sequence"/>
</dbReference>
<protein>
    <submittedName>
        <fullName evidence="2">Uncharacterized protein</fullName>
    </submittedName>
</protein>
<keyword evidence="3" id="KW-1185">Reference proteome</keyword>
<reference evidence="2 3" key="1">
    <citation type="submission" date="2018-06" db="EMBL/GenBank/DDBJ databases">
        <authorList>
            <consortium name="Pathogen Informatics"/>
            <person name="Doyle S."/>
        </authorList>
    </citation>
    <scope>NUCLEOTIDE SEQUENCE [LARGE SCALE GENOMIC DNA]</scope>
    <source>
        <strain evidence="2 3">NCTC11862</strain>
    </source>
</reference>
<feature type="region of interest" description="Disordered" evidence="1">
    <location>
        <begin position="1"/>
        <end position="21"/>
    </location>
</feature>
<gene>
    <name evidence="2" type="ORF">NCTC11862_00233</name>
</gene>